<organism evidence="1 2">
    <name type="scientific">Algoriphagus sediminis</name>
    <dbReference type="NCBI Taxonomy" id="3057113"/>
    <lineage>
        <taxon>Bacteria</taxon>
        <taxon>Pseudomonadati</taxon>
        <taxon>Bacteroidota</taxon>
        <taxon>Cytophagia</taxon>
        <taxon>Cytophagales</taxon>
        <taxon>Cyclobacteriaceae</taxon>
        <taxon>Algoriphagus</taxon>
    </lineage>
</organism>
<comment type="caution">
    <text evidence="1">The sequence shown here is derived from an EMBL/GenBank/DDBJ whole genome shotgun (WGS) entry which is preliminary data.</text>
</comment>
<dbReference type="Proteomes" id="UP001171916">
    <property type="component" value="Unassembled WGS sequence"/>
</dbReference>
<proteinExistence type="predicted"/>
<accession>A0ABT7YGT7</accession>
<reference evidence="1" key="1">
    <citation type="submission" date="2023-06" db="EMBL/GenBank/DDBJ databases">
        <title>Robiginitalea aurantiacus sp. nov. and Algoriphagus sediminis sp. nov., isolated from coastal sediment.</title>
        <authorList>
            <person name="Zhou Z.Y."/>
            <person name="An J."/>
            <person name="Jia Y.W."/>
            <person name="Du Z.J."/>
        </authorList>
    </citation>
    <scope>NUCLEOTIDE SEQUENCE</scope>
    <source>
        <strain evidence="1">C2-7</strain>
    </source>
</reference>
<sequence>MEVVKMEKTIAEAIKKLDKLKAGNSLAAELSWCWVSYKNDNNPAGVIEKTEKALEVLKAEKEKNSRAVSKKLIADLEGALN</sequence>
<dbReference type="EMBL" id="JAUEPH010000008">
    <property type="protein sequence ID" value="MDN3205743.1"/>
    <property type="molecule type" value="Genomic_DNA"/>
</dbReference>
<gene>
    <name evidence="1" type="ORF">QVH07_16400</name>
</gene>
<evidence type="ECO:0000313" key="2">
    <source>
        <dbReference type="Proteomes" id="UP001171916"/>
    </source>
</evidence>
<keyword evidence="2" id="KW-1185">Reference proteome</keyword>
<evidence type="ECO:0000313" key="1">
    <source>
        <dbReference type="EMBL" id="MDN3205743.1"/>
    </source>
</evidence>
<protein>
    <submittedName>
        <fullName evidence="1">Uncharacterized protein</fullName>
    </submittedName>
</protein>
<dbReference type="RefSeq" id="WP_290002578.1">
    <property type="nucleotide sequence ID" value="NZ_JAUEPH010000008.1"/>
</dbReference>
<name>A0ABT7YGT7_9BACT</name>